<keyword evidence="3" id="KW-1185">Reference proteome</keyword>
<comment type="caution">
    <text evidence="2">The sequence shown here is derived from an EMBL/GenBank/DDBJ whole genome shotgun (WGS) entry which is preliminary data.</text>
</comment>
<name>A0A8T0UBN0_PANVG</name>
<reference evidence="2" key="1">
    <citation type="submission" date="2020-05" db="EMBL/GenBank/DDBJ databases">
        <title>WGS assembly of Panicum virgatum.</title>
        <authorList>
            <person name="Lovell J.T."/>
            <person name="Jenkins J."/>
            <person name="Shu S."/>
            <person name="Juenger T.E."/>
            <person name="Schmutz J."/>
        </authorList>
    </citation>
    <scope>NUCLEOTIDE SEQUENCE</scope>
    <source>
        <strain evidence="2">AP13</strain>
    </source>
</reference>
<feature type="compositionally biased region" description="Basic residues" evidence="1">
    <location>
        <begin position="78"/>
        <end position="88"/>
    </location>
</feature>
<evidence type="ECO:0000256" key="1">
    <source>
        <dbReference type="SAM" id="MobiDB-lite"/>
    </source>
</evidence>
<dbReference type="AlphaFoldDB" id="A0A8T0UBN0"/>
<feature type="compositionally biased region" description="Low complexity" evidence="1">
    <location>
        <begin position="29"/>
        <end position="75"/>
    </location>
</feature>
<evidence type="ECO:0000313" key="3">
    <source>
        <dbReference type="Proteomes" id="UP000823388"/>
    </source>
</evidence>
<feature type="region of interest" description="Disordered" evidence="1">
    <location>
        <begin position="1"/>
        <end position="88"/>
    </location>
</feature>
<dbReference type="Proteomes" id="UP000823388">
    <property type="component" value="Chromosome 3N"/>
</dbReference>
<evidence type="ECO:0000313" key="2">
    <source>
        <dbReference type="EMBL" id="KAG2619305.1"/>
    </source>
</evidence>
<sequence>MLSAPRPRSCRSTAPGSEASCSRPCRCWPTSTSPSTRPTSRPTDGGSWTSSTSPTASAASSPTTASSPTSSSRWGRGTGRRGRRRSRA</sequence>
<accession>A0A8T0UBN0</accession>
<protein>
    <submittedName>
        <fullName evidence="2">Uncharacterized protein</fullName>
    </submittedName>
</protein>
<proteinExistence type="predicted"/>
<gene>
    <name evidence="2" type="ORF">PVAP13_3NG140924</name>
</gene>
<dbReference type="EMBL" id="CM029042">
    <property type="protein sequence ID" value="KAG2619305.1"/>
    <property type="molecule type" value="Genomic_DNA"/>
</dbReference>
<organism evidence="2 3">
    <name type="scientific">Panicum virgatum</name>
    <name type="common">Blackwell switchgrass</name>
    <dbReference type="NCBI Taxonomy" id="38727"/>
    <lineage>
        <taxon>Eukaryota</taxon>
        <taxon>Viridiplantae</taxon>
        <taxon>Streptophyta</taxon>
        <taxon>Embryophyta</taxon>
        <taxon>Tracheophyta</taxon>
        <taxon>Spermatophyta</taxon>
        <taxon>Magnoliopsida</taxon>
        <taxon>Liliopsida</taxon>
        <taxon>Poales</taxon>
        <taxon>Poaceae</taxon>
        <taxon>PACMAD clade</taxon>
        <taxon>Panicoideae</taxon>
        <taxon>Panicodae</taxon>
        <taxon>Paniceae</taxon>
        <taxon>Panicinae</taxon>
        <taxon>Panicum</taxon>
        <taxon>Panicum sect. Hiantes</taxon>
    </lineage>
</organism>